<sequence>MQASPFKAHLPPTTASQDGHDLPTCLPLYVTLPFAYIISALPQKTLASVSIIWSPGGWERAREATTKLTRQGASCAMPVLPPLTRSPSFPGMRGVISAL</sequence>
<feature type="region of interest" description="Disordered" evidence="1">
    <location>
        <begin position="1"/>
        <end position="22"/>
    </location>
</feature>
<comment type="caution">
    <text evidence="2">The sequence shown here is derived from an EMBL/GenBank/DDBJ whole genome shotgun (WGS) entry which is preliminary data.</text>
</comment>
<keyword evidence="3" id="KW-1185">Reference proteome</keyword>
<dbReference type="AlphaFoldDB" id="A0A5B7GZH5"/>
<gene>
    <name evidence="2" type="ORF">E2C01_057101</name>
</gene>
<evidence type="ECO:0000256" key="1">
    <source>
        <dbReference type="SAM" id="MobiDB-lite"/>
    </source>
</evidence>
<dbReference type="EMBL" id="VSRR010020320">
    <property type="protein sequence ID" value="MPC63009.1"/>
    <property type="molecule type" value="Genomic_DNA"/>
</dbReference>
<organism evidence="2 3">
    <name type="scientific">Portunus trituberculatus</name>
    <name type="common">Swimming crab</name>
    <name type="synonym">Neptunus trituberculatus</name>
    <dbReference type="NCBI Taxonomy" id="210409"/>
    <lineage>
        <taxon>Eukaryota</taxon>
        <taxon>Metazoa</taxon>
        <taxon>Ecdysozoa</taxon>
        <taxon>Arthropoda</taxon>
        <taxon>Crustacea</taxon>
        <taxon>Multicrustacea</taxon>
        <taxon>Malacostraca</taxon>
        <taxon>Eumalacostraca</taxon>
        <taxon>Eucarida</taxon>
        <taxon>Decapoda</taxon>
        <taxon>Pleocyemata</taxon>
        <taxon>Brachyura</taxon>
        <taxon>Eubrachyura</taxon>
        <taxon>Portunoidea</taxon>
        <taxon>Portunidae</taxon>
        <taxon>Portuninae</taxon>
        <taxon>Portunus</taxon>
    </lineage>
</organism>
<evidence type="ECO:0000313" key="3">
    <source>
        <dbReference type="Proteomes" id="UP000324222"/>
    </source>
</evidence>
<proteinExistence type="predicted"/>
<reference evidence="2 3" key="1">
    <citation type="submission" date="2019-05" db="EMBL/GenBank/DDBJ databases">
        <title>Another draft genome of Portunus trituberculatus and its Hox gene families provides insights of decapod evolution.</title>
        <authorList>
            <person name="Jeong J.-H."/>
            <person name="Song I."/>
            <person name="Kim S."/>
            <person name="Choi T."/>
            <person name="Kim D."/>
            <person name="Ryu S."/>
            <person name="Kim W."/>
        </authorList>
    </citation>
    <scope>NUCLEOTIDE SEQUENCE [LARGE SCALE GENOMIC DNA]</scope>
    <source>
        <tissue evidence="2">Muscle</tissue>
    </source>
</reference>
<evidence type="ECO:0000313" key="2">
    <source>
        <dbReference type="EMBL" id="MPC63009.1"/>
    </source>
</evidence>
<protein>
    <submittedName>
        <fullName evidence="2">Uncharacterized protein</fullName>
    </submittedName>
</protein>
<accession>A0A5B7GZH5</accession>
<dbReference type="Proteomes" id="UP000324222">
    <property type="component" value="Unassembled WGS sequence"/>
</dbReference>
<name>A0A5B7GZH5_PORTR</name>